<organism evidence="1 2">
    <name type="scientific">Helicobacter cetorum (strain ATCC BAA-540 / CCUG 52418 / MIT 99-5656)</name>
    <dbReference type="NCBI Taxonomy" id="1163745"/>
    <lineage>
        <taxon>Bacteria</taxon>
        <taxon>Pseudomonadati</taxon>
        <taxon>Campylobacterota</taxon>
        <taxon>Epsilonproteobacteria</taxon>
        <taxon>Campylobacterales</taxon>
        <taxon>Helicobacteraceae</taxon>
        <taxon>Helicobacter</taxon>
    </lineage>
</organism>
<dbReference type="STRING" id="1163745.HCD_08225"/>
<evidence type="ECO:0000313" key="1">
    <source>
        <dbReference type="EMBL" id="AFI06629.1"/>
    </source>
</evidence>
<dbReference type="AlphaFoldDB" id="I0EUL0"/>
<gene>
    <name evidence="1" type="ordered locus">HCD_08225</name>
</gene>
<dbReference type="PATRIC" id="fig|1163745.3.peg.1745"/>
<evidence type="ECO:0000313" key="2">
    <source>
        <dbReference type="Proteomes" id="UP000005013"/>
    </source>
</evidence>
<dbReference type="Proteomes" id="UP000005013">
    <property type="component" value="Chromosome"/>
</dbReference>
<name>I0EUL0_HELCM</name>
<reference evidence="1 2" key="1">
    <citation type="journal article" date="2013" name="PLoS ONE">
        <title>Sequence Divergence and Conservation in Genomes ofHelicobacter cetorum Strains from a Dolphin and a Whale.</title>
        <authorList>
            <person name="Kersulyte D."/>
            <person name="Rossi M."/>
            <person name="Berg D.E."/>
        </authorList>
    </citation>
    <scope>NUCLEOTIDE SEQUENCE [LARGE SCALE GENOMIC DNA]</scope>
    <source>
        <strain evidence="1 2">MIT 99-5656</strain>
    </source>
</reference>
<dbReference type="HOGENOM" id="CLU_2935163_0_0_7"/>
<proteinExistence type="predicted"/>
<dbReference type="KEGG" id="hcm:HCD_08225"/>
<keyword evidence="2" id="KW-1185">Reference proteome</keyword>
<dbReference type="NCBIfam" id="NF040559">
    <property type="entry name" value="CAS_Csx20"/>
    <property type="match status" value="1"/>
</dbReference>
<protein>
    <submittedName>
        <fullName evidence="1">Uncharacterized protein</fullName>
    </submittedName>
</protein>
<sequence length="60" mass="6865">MVLISGDFGAAFNMVNFCQNLGLLCVYATTKRECAESVNEKGELVKTSIFRHVRFREYEK</sequence>
<accession>I0EUL0</accession>
<dbReference type="OrthoDB" id="9811802at2"/>
<dbReference type="InterPro" id="IPR049811">
    <property type="entry name" value="MJ1673-like_dom"/>
</dbReference>
<dbReference type="EMBL" id="CP003481">
    <property type="protein sequence ID" value="AFI06629.1"/>
    <property type="molecule type" value="Genomic_DNA"/>
</dbReference>